<dbReference type="Pfam" id="PF17906">
    <property type="entry name" value="HTH_48"/>
    <property type="match status" value="1"/>
</dbReference>
<dbReference type="HOGENOM" id="CLU_687416_0_0_1"/>
<feature type="domain" description="Mos1 transposase HTH" evidence="2">
    <location>
        <begin position="24"/>
        <end position="71"/>
    </location>
</feature>
<accession>G0P052</accession>
<dbReference type="PANTHER" id="PTHR23015:SF4">
    <property type="entry name" value="DUF38 DOMAIN-CONTAINING PROTEIN-RELATED"/>
    <property type="match status" value="1"/>
</dbReference>
<proteinExistence type="predicted"/>
<gene>
    <name evidence="3" type="ORF">CAEBREN_08683</name>
</gene>
<dbReference type="Proteomes" id="UP000008068">
    <property type="component" value="Unassembled WGS sequence"/>
</dbReference>
<dbReference type="EMBL" id="GL379996">
    <property type="protein sequence ID" value="EGT41623.1"/>
    <property type="molecule type" value="Genomic_DNA"/>
</dbReference>
<name>G0P052_CAEBE</name>
<feature type="domain" description="DUF38" evidence="1">
    <location>
        <begin position="163"/>
        <end position="260"/>
    </location>
</feature>
<evidence type="ECO:0008006" key="5">
    <source>
        <dbReference type="Google" id="ProtNLM"/>
    </source>
</evidence>
<dbReference type="PANTHER" id="PTHR23015">
    <property type="entry name" value="UNCHARACTERIZED C.ELEGANS PROTEIN"/>
    <property type="match status" value="1"/>
</dbReference>
<evidence type="ECO:0000313" key="3">
    <source>
        <dbReference type="EMBL" id="EGT41623.1"/>
    </source>
</evidence>
<dbReference type="InterPro" id="IPR041426">
    <property type="entry name" value="Mos1_HTH"/>
</dbReference>
<dbReference type="InterPro" id="IPR002900">
    <property type="entry name" value="DUF38/FTH_CAE_spp"/>
</dbReference>
<evidence type="ECO:0000313" key="4">
    <source>
        <dbReference type="Proteomes" id="UP000008068"/>
    </source>
</evidence>
<reference evidence="4" key="1">
    <citation type="submission" date="2011-07" db="EMBL/GenBank/DDBJ databases">
        <authorList>
            <consortium name="Caenorhabditis brenneri Sequencing and Analysis Consortium"/>
            <person name="Wilson R.K."/>
        </authorList>
    </citation>
    <scope>NUCLEOTIDE SEQUENCE [LARGE SCALE GENOMIC DNA]</scope>
    <source>
        <strain evidence="4">PB2801</strain>
    </source>
</reference>
<dbReference type="AlphaFoldDB" id="G0P052"/>
<keyword evidence="4" id="KW-1185">Reference proteome</keyword>
<evidence type="ECO:0000259" key="1">
    <source>
        <dbReference type="Pfam" id="PF01827"/>
    </source>
</evidence>
<organism evidence="4">
    <name type="scientific">Caenorhabditis brenneri</name>
    <name type="common">Nematode worm</name>
    <dbReference type="NCBI Taxonomy" id="135651"/>
    <lineage>
        <taxon>Eukaryota</taxon>
        <taxon>Metazoa</taxon>
        <taxon>Ecdysozoa</taxon>
        <taxon>Nematoda</taxon>
        <taxon>Chromadorea</taxon>
        <taxon>Rhabditida</taxon>
        <taxon>Rhabditina</taxon>
        <taxon>Rhabditomorpha</taxon>
        <taxon>Rhabditoidea</taxon>
        <taxon>Rhabditidae</taxon>
        <taxon>Peloderinae</taxon>
        <taxon>Caenorhabditis</taxon>
    </lineage>
</organism>
<sequence length="365" mass="42871">MLRFLFCFPFFKCGSHTEDHRQLAIRKYILRNVKKGRSIEEVDEKIRQKFGQDAIVYQELDYWYYQFYNGKRSMNDERRFHLQLVSTRPGCLANLHFEYLTVDIKKSTMTFSFNPHPKDYEEIAVPLNMGYSQLKLQLGRSELKFKNLSIYTTHSSIADGTTLRNMEKLLSALDHQLHVEKFYSAGYLSNLLSLLPYLKPGVLQGVTVIEFEEPQPFSETVQELIKLEQWNKLKILSINFQWRNPLIFYPLQYFMQFEVIMLFDPIKTIDESPELFIWIRQLVKTSPNIDLINARLEIPFRDACSTLDPEIEIEWDEGHDGIAYWRIPGSTFIVGRNPDFISQLLIVKENSIHWFGENGGGVIAQ</sequence>
<evidence type="ECO:0000259" key="2">
    <source>
        <dbReference type="Pfam" id="PF17906"/>
    </source>
</evidence>
<dbReference type="InParanoid" id="G0P052"/>
<dbReference type="InterPro" id="IPR040161">
    <property type="entry name" value="FB224"/>
</dbReference>
<dbReference type="GO" id="GO:0045087">
    <property type="term" value="P:innate immune response"/>
    <property type="evidence" value="ECO:0007669"/>
    <property type="project" value="TreeGrafter"/>
</dbReference>
<dbReference type="Pfam" id="PF01827">
    <property type="entry name" value="FTH"/>
    <property type="match status" value="1"/>
</dbReference>
<protein>
    <recommendedName>
        <fullName evidence="5">DUF38 domain-containing protein</fullName>
    </recommendedName>
</protein>